<protein>
    <submittedName>
        <fullName evidence="2">Transcriptional regulator, PadR-like family</fullName>
    </submittedName>
</protein>
<dbReference type="PANTHER" id="PTHR33169:SF27">
    <property type="entry name" value="TRANSCRIPTIONAL REGULATOR PADR FAMILY PROTEIN"/>
    <property type="match status" value="1"/>
</dbReference>
<dbReference type="KEGG" id="dmr:Deima_0328"/>
<dbReference type="InterPro" id="IPR036390">
    <property type="entry name" value="WH_DNA-bd_sf"/>
</dbReference>
<dbReference type="eggNOG" id="COG1695">
    <property type="taxonomic scope" value="Bacteria"/>
</dbReference>
<dbReference type="PANTHER" id="PTHR33169">
    <property type="entry name" value="PADR-FAMILY TRANSCRIPTIONAL REGULATOR"/>
    <property type="match status" value="1"/>
</dbReference>
<gene>
    <name evidence="2" type="ordered locus">Deima_0328</name>
</gene>
<dbReference type="InterPro" id="IPR005149">
    <property type="entry name" value="Tscrpt_reg_PadR_N"/>
</dbReference>
<dbReference type="AlphaFoldDB" id="E8U344"/>
<reference evidence="3" key="2">
    <citation type="submission" date="2011-01" db="EMBL/GenBank/DDBJ databases">
        <title>The complete genome of Deinococcus maricopensis DSM 21211.</title>
        <authorList>
            <consortium name="US DOE Joint Genome Institute (JGI-PGF)"/>
            <person name="Lucas S."/>
            <person name="Copeland A."/>
            <person name="Lapidus A."/>
            <person name="Goodwin L."/>
            <person name="Pitluck S."/>
            <person name="Kyrpides N."/>
            <person name="Mavromatis K."/>
            <person name="Pagani I."/>
            <person name="Ivanova N."/>
            <person name="Ovchinnikova G."/>
            <person name="Zeytun A."/>
            <person name="Detter J.C."/>
            <person name="Han C."/>
            <person name="Land M."/>
            <person name="Hauser L."/>
            <person name="Markowitz V."/>
            <person name="Cheng J.-F."/>
            <person name="Hugenholtz P."/>
            <person name="Woyke T."/>
            <person name="Wu D."/>
            <person name="Pukall R."/>
            <person name="Gehrich-Schroeter G."/>
            <person name="Brambilla E."/>
            <person name="Klenk H.-P."/>
            <person name="Eisen J.A."/>
        </authorList>
    </citation>
    <scope>NUCLEOTIDE SEQUENCE [LARGE SCALE GENOMIC DNA]</scope>
    <source>
        <strain evidence="3">DSM 21211 / LMG 22137 / NRRL B-23946 / LB-34</strain>
    </source>
</reference>
<dbReference type="STRING" id="709986.Deima_0328"/>
<dbReference type="InterPro" id="IPR052509">
    <property type="entry name" value="Metal_resp_DNA-bind_regulator"/>
</dbReference>
<dbReference type="EMBL" id="CP002454">
    <property type="protein sequence ID" value="ADV65989.1"/>
    <property type="molecule type" value="Genomic_DNA"/>
</dbReference>
<dbReference type="Proteomes" id="UP000008635">
    <property type="component" value="Chromosome"/>
</dbReference>
<dbReference type="Gene3D" id="1.10.10.10">
    <property type="entry name" value="Winged helix-like DNA-binding domain superfamily/Winged helix DNA-binding domain"/>
    <property type="match status" value="1"/>
</dbReference>
<feature type="domain" description="Transcription regulator PadR N-terminal" evidence="1">
    <location>
        <begin position="10"/>
        <end position="83"/>
    </location>
</feature>
<evidence type="ECO:0000313" key="3">
    <source>
        <dbReference type="Proteomes" id="UP000008635"/>
    </source>
</evidence>
<dbReference type="Pfam" id="PF03551">
    <property type="entry name" value="PadR"/>
    <property type="match status" value="1"/>
</dbReference>
<keyword evidence="3" id="KW-1185">Reference proteome</keyword>
<proteinExistence type="predicted"/>
<sequence length="179" mass="20186">MPHDDRTLLLLGLLVAQDRHGYELHDFIQHNLQHVLPLKKATAYQLLDRLEQLGLVGSRPELYGERTPRKVYSLTGAGRAHFETLLLQLLGDEEPLFPPGNVPVMFSDHLPDAALVPALRARLAKLDARLALYAGFTFPFPKGVRRAIERLQVLTQADRSWVARTLEQLEQPDDAQSDP</sequence>
<name>E8U344_DEIML</name>
<organism evidence="2 3">
    <name type="scientific">Deinococcus maricopensis (strain DSM 21211 / LMG 22137 / NRRL B-23946 / LB-34)</name>
    <dbReference type="NCBI Taxonomy" id="709986"/>
    <lineage>
        <taxon>Bacteria</taxon>
        <taxon>Thermotogati</taxon>
        <taxon>Deinococcota</taxon>
        <taxon>Deinococci</taxon>
        <taxon>Deinococcales</taxon>
        <taxon>Deinococcaceae</taxon>
        <taxon>Deinococcus</taxon>
    </lineage>
</organism>
<dbReference type="HOGENOM" id="CLU_089258_4_3_0"/>
<dbReference type="SUPFAM" id="SSF46785">
    <property type="entry name" value="Winged helix' DNA-binding domain"/>
    <property type="match status" value="1"/>
</dbReference>
<accession>E8U344</accession>
<evidence type="ECO:0000259" key="1">
    <source>
        <dbReference type="Pfam" id="PF03551"/>
    </source>
</evidence>
<reference evidence="2 3" key="1">
    <citation type="journal article" date="2011" name="Stand. Genomic Sci.">
        <title>Complete genome sequence of Deinococcus maricopensis type strain (LB-34).</title>
        <authorList>
            <person name="Pukall R."/>
            <person name="Zeytun A."/>
            <person name="Lucas S."/>
            <person name="Lapidus A."/>
            <person name="Hammon N."/>
            <person name="Deshpande S."/>
            <person name="Nolan M."/>
            <person name="Cheng J.F."/>
            <person name="Pitluck S."/>
            <person name="Liolios K."/>
            <person name="Pagani I."/>
            <person name="Mikhailova N."/>
            <person name="Ivanova N."/>
            <person name="Mavromatis K."/>
            <person name="Pati A."/>
            <person name="Tapia R."/>
            <person name="Han C."/>
            <person name="Goodwin L."/>
            <person name="Chen A."/>
            <person name="Palaniappan K."/>
            <person name="Land M."/>
            <person name="Hauser L."/>
            <person name="Chang Y.J."/>
            <person name="Jeffries C.D."/>
            <person name="Brambilla E.M."/>
            <person name="Rohde M."/>
            <person name="Goker M."/>
            <person name="Detter J.C."/>
            <person name="Woyke T."/>
            <person name="Bristow J."/>
            <person name="Eisen J.A."/>
            <person name="Markowitz V."/>
            <person name="Hugenholtz P."/>
            <person name="Kyrpides N.C."/>
            <person name="Klenk H.P."/>
        </authorList>
    </citation>
    <scope>NUCLEOTIDE SEQUENCE [LARGE SCALE GENOMIC DNA]</scope>
    <source>
        <strain evidence="3">DSM 21211 / LMG 22137 / NRRL B-23946 / LB-34</strain>
    </source>
</reference>
<evidence type="ECO:0000313" key="2">
    <source>
        <dbReference type="EMBL" id="ADV65989.1"/>
    </source>
</evidence>
<dbReference type="InterPro" id="IPR036388">
    <property type="entry name" value="WH-like_DNA-bd_sf"/>
</dbReference>